<reference evidence="1" key="1">
    <citation type="submission" date="2020-08" db="EMBL/GenBank/DDBJ databases">
        <title>Multicomponent nature underlies the extraordinary mechanical properties of spider dragline silk.</title>
        <authorList>
            <person name="Kono N."/>
            <person name="Nakamura H."/>
            <person name="Mori M."/>
            <person name="Yoshida Y."/>
            <person name="Ohtoshi R."/>
            <person name="Malay A.D."/>
            <person name="Moran D.A.P."/>
            <person name="Tomita M."/>
            <person name="Numata K."/>
            <person name="Arakawa K."/>
        </authorList>
    </citation>
    <scope>NUCLEOTIDE SEQUENCE</scope>
</reference>
<organism evidence="1 2">
    <name type="scientific">Nephila pilipes</name>
    <name type="common">Giant wood spider</name>
    <name type="synonym">Nephila maculata</name>
    <dbReference type="NCBI Taxonomy" id="299642"/>
    <lineage>
        <taxon>Eukaryota</taxon>
        <taxon>Metazoa</taxon>
        <taxon>Ecdysozoa</taxon>
        <taxon>Arthropoda</taxon>
        <taxon>Chelicerata</taxon>
        <taxon>Arachnida</taxon>
        <taxon>Araneae</taxon>
        <taxon>Araneomorphae</taxon>
        <taxon>Entelegynae</taxon>
        <taxon>Araneoidea</taxon>
        <taxon>Nephilidae</taxon>
        <taxon>Nephila</taxon>
    </lineage>
</organism>
<accession>A0A8X6U3A8</accession>
<evidence type="ECO:0000313" key="1">
    <source>
        <dbReference type="EMBL" id="GFT74262.1"/>
    </source>
</evidence>
<comment type="caution">
    <text evidence="1">The sequence shown here is derived from an EMBL/GenBank/DDBJ whole genome shotgun (WGS) entry which is preliminary data.</text>
</comment>
<name>A0A8X6U3A8_NEPPI</name>
<sequence>MLMRTPRIILNVHFEIPFFADSGGRLNQFVQDLQLFQPLLPDEENSSNVPNFVAPFPLLTHGFCFFLKPIIFLPVVKTPPMGLENLRIFLAFALNTPRLRSALPTHCIRLEGQFLRDRWPRFSLLWTASLAYKSVRVNSLSLISPEIG</sequence>
<evidence type="ECO:0000313" key="2">
    <source>
        <dbReference type="Proteomes" id="UP000887013"/>
    </source>
</evidence>
<dbReference type="AlphaFoldDB" id="A0A8X6U3A8"/>
<proteinExistence type="predicted"/>
<gene>
    <name evidence="1" type="ORF">NPIL_138681</name>
</gene>
<dbReference type="EMBL" id="BMAW01021692">
    <property type="protein sequence ID" value="GFT74262.1"/>
    <property type="molecule type" value="Genomic_DNA"/>
</dbReference>
<protein>
    <submittedName>
        <fullName evidence="1">Uncharacterized protein</fullName>
    </submittedName>
</protein>
<keyword evidence="2" id="KW-1185">Reference proteome</keyword>
<dbReference type="Proteomes" id="UP000887013">
    <property type="component" value="Unassembled WGS sequence"/>
</dbReference>